<evidence type="ECO:0000256" key="2">
    <source>
        <dbReference type="ARBA" id="ARBA00004613"/>
    </source>
</evidence>
<evidence type="ECO:0000313" key="19">
    <source>
        <dbReference type="Proteomes" id="UP000460718"/>
    </source>
</evidence>
<protein>
    <recommendedName>
        <fullName evidence="5">Crinkler effector protein N-terminal domain-containing protein</fullName>
    </recommendedName>
</protein>
<evidence type="ECO:0000313" key="20">
    <source>
        <dbReference type="Proteomes" id="UP000486351"/>
    </source>
</evidence>
<dbReference type="OrthoDB" id="167272at2759"/>
<comment type="caution">
    <text evidence="12">The sequence shown here is derived from an EMBL/GenBank/DDBJ whole genome shotgun (WGS) entry which is preliminary data.</text>
</comment>
<dbReference type="EMBL" id="QXGA01001502">
    <property type="protein sequence ID" value="KAE9117298.1"/>
    <property type="molecule type" value="Genomic_DNA"/>
</dbReference>
<dbReference type="Pfam" id="PF20147">
    <property type="entry name" value="Crinkler"/>
    <property type="match status" value="1"/>
</dbReference>
<keyword evidence="4" id="KW-0732">Signal</keyword>
<dbReference type="Proteomes" id="UP000440732">
    <property type="component" value="Unassembled WGS sequence"/>
</dbReference>
<comment type="subcellular location">
    <subcellularLocation>
        <location evidence="1">Host cell</location>
    </subcellularLocation>
    <subcellularLocation>
        <location evidence="2">Secreted</location>
    </subcellularLocation>
</comment>
<dbReference type="Proteomes" id="UP000460718">
    <property type="component" value="Unassembled WGS sequence"/>
</dbReference>
<dbReference type="EMBL" id="QXFW01000242">
    <property type="protein sequence ID" value="KAE9019213.1"/>
    <property type="molecule type" value="Genomic_DNA"/>
</dbReference>
<evidence type="ECO:0000313" key="10">
    <source>
        <dbReference type="EMBL" id="KAE9117298.1"/>
    </source>
</evidence>
<gene>
    <name evidence="12" type="ORF">PF001_g18598</name>
    <name evidence="11" type="ORF">PF005_g20156</name>
    <name evidence="10" type="ORF">PF006_g18841</name>
    <name evidence="9" type="ORF">PF007_g20230</name>
    <name evidence="13" type="ORF">PF008_g23703</name>
    <name evidence="6" type="ORF">PF009_g20380</name>
    <name evidence="8" type="ORF">PF010_g24215</name>
    <name evidence="7" type="ORF">PF011_g5916</name>
</gene>
<evidence type="ECO:0000313" key="9">
    <source>
        <dbReference type="EMBL" id="KAE9087804.1"/>
    </source>
</evidence>
<evidence type="ECO:0000313" key="13">
    <source>
        <dbReference type="EMBL" id="KAE9297573.1"/>
    </source>
</evidence>
<dbReference type="GO" id="GO:0043657">
    <property type="term" value="C:host cell"/>
    <property type="evidence" value="ECO:0007669"/>
    <property type="project" value="UniProtKB-SubCell"/>
</dbReference>
<evidence type="ECO:0000256" key="1">
    <source>
        <dbReference type="ARBA" id="ARBA00004340"/>
    </source>
</evidence>
<evidence type="ECO:0000313" key="8">
    <source>
        <dbReference type="EMBL" id="KAE9075664.1"/>
    </source>
</evidence>
<dbReference type="AlphaFoldDB" id="A0A6A4CLT8"/>
<dbReference type="GO" id="GO:0005576">
    <property type="term" value="C:extracellular region"/>
    <property type="evidence" value="ECO:0007669"/>
    <property type="project" value="UniProtKB-SubCell"/>
</dbReference>
<dbReference type="EMBL" id="QXFX01002574">
    <property type="protein sequence ID" value="KAE9075664.1"/>
    <property type="molecule type" value="Genomic_DNA"/>
</dbReference>
<keyword evidence="15" id="KW-1185">Reference proteome</keyword>
<evidence type="ECO:0000313" key="16">
    <source>
        <dbReference type="Proteomes" id="UP000437068"/>
    </source>
</evidence>
<dbReference type="InterPro" id="IPR045379">
    <property type="entry name" value="Crinkler_N"/>
</dbReference>
<evidence type="ECO:0000256" key="3">
    <source>
        <dbReference type="ARBA" id="ARBA00022525"/>
    </source>
</evidence>
<evidence type="ECO:0000313" key="11">
    <source>
        <dbReference type="EMBL" id="KAE9188190.1"/>
    </source>
</evidence>
<dbReference type="Proteomes" id="UP000437068">
    <property type="component" value="Unassembled WGS sequence"/>
</dbReference>
<evidence type="ECO:0000313" key="17">
    <source>
        <dbReference type="Proteomes" id="UP000440732"/>
    </source>
</evidence>
<evidence type="ECO:0000256" key="4">
    <source>
        <dbReference type="SAM" id="SignalP"/>
    </source>
</evidence>
<proteinExistence type="predicted"/>
<dbReference type="Proteomes" id="UP000433483">
    <property type="component" value="Unassembled WGS sequence"/>
</dbReference>
<dbReference type="Proteomes" id="UP000429523">
    <property type="component" value="Unassembled WGS sequence"/>
</dbReference>
<feature type="chain" id="PRO_5033524660" description="Crinkler effector protein N-terminal domain-containing protein" evidence="4">
    <location>
        <begin position="18"/>
        <end position="112"/>
    </location>
</feature>
<accession>A0A6A4CLT8</accession>
<feature type="signal peptide" evidence="4">
    <location>
        <begin position="1"/>
        <end position="17"/>
    </location>
</feature>
<evidence type="ECO:0000313" key="6">
    <source>
        <dbReference type="EMBL" id="KAE8929499.1"/>
    </source>
</evidence>
<dbReference type="EMBL" id="QXFY01002431">
    <property type="protein sequence ID" value="KAE9297573.1"/>
    <property type="molecule type" value="Genomic_DNA"/>
</dbReference>
<evidence type="ECO:0000313" key="15">
    <source>
        <dbReference type="Proteomes" id="UP000433483"/>
    </source>
</evidence>
<evidence type="ECO:0000313" key="18">
    <source>
        <dbReference type="Proteomes" id="UP000441208"/>
    </source>
</evidence>
<dbReference type="EMBL" id="QXGF01001508">
    <property type="protein sequence ID" value="KAE8929499.1"/>
    <property type="molecule type" value="Genomic_DNA"/>
</dbReference>
<evidence type="ECO:0000313" key="12">
    <source>
        <dbReference type="EMBL" id="KAE9292702.1"/>
    </source>
</evidence>
<keyword evidence="3" id="KW-0964">Secreted</keyword>
<organism evidence="12 16">
    <name type="scientific">Phytophthora fragariae</name>
    <dbReference type="NCBI Taxonomy" id="53985"/>
    <lineage>
        <taxon>Eukaryota</taxon>
        <taxon>Sar</taxon>
        <taxon>Stramenopiles</taxon>
        <taxon>Oomycota</taxon>
        <taxon>Peronosporomycetes</taxon>
        <taxon>Peronosporales</taxon>
        <taxon>Peronosporaceae</taxon>
        <taxon>Phytophthora</taxon>
    </lineage>
</organism>
<dbReference type="EMBL" id="QXGE01001433">
    <property type="protein sequence ID" value="KAE9292702.1"/>
    <property type="molecule type" value="Genomic_DNA"/>
</dbReference>
<reference evidence="14 15" key="1">
    <citation type="submission" date="2018-08" db="EMBL/GenBank/DDBJ databases">
        <title>Genomic investigation of the strawberry pathogen Phytophthora fragariae indicates pathogenicity is determined by transcriptional variation in three key races.</title>
        <authorList>
            <person name="Adams T.M."/>
            <person name="Armitage A.D."/>
            <person name="Sobczyk M.K."/>
            <person name="Bates H.J."/>
            <person name="Dunwell J.M."/>
            <person name="Nellist C.F."/>
            <person name="Harrison R.J."/>
        </authorList>
    </citation>
    <scope>NUCLEOTIDE SEQUENCE [LARGE SCALE GENOMIC DNA]</scope>
    <source>
        <strain evidence="12 16">A4</strain>
        <strain evidence="11 15">NOV-27</strain>
        <strain evidence="10 17">NOV-5</strain>
        <strain evidence="9 18">NOV-71</strain>
        <strain evidence="13 20">NOV-77</strain>
        <strain evidence="6 14">NOV-9</strain>
        <strain evidence="8 21">ONT-3</strain>
        <strain evidence="7 19">SCRP245</strain>
    </source>
</reference>
<evidence type="ECO:0000313" key="7">
    <source>
        <dbReference type="EMBL" id="KAE9019213.1"/>
    </source>
</evidence>
<dbReference type="Proteomes" id="UP000486351">
    <property type="component" value="Unassembled WGS sequence"/>
</dbReference>
<name>A0A6A4CLT8_9STRA</name>
<evidence type="ECO:0000259" key="5">
    <source>
        <dbReference type="Pfam" id="PF20147"/>
    </source>
</evidence>
<dbReference type="EMBL" id="QXGB01001601">
    <property type="protein sequence ID" value="KAE9188190.1"/>
    <property type="molecule type" value="Genomic_DNA"/>
</dbReference>
<dbReference type="EMBL" id="QXFZ01001602">
    <property type="protein sequence ID" value="KAE9087804.1"/>
    <property type="molecule type" value="Genomic_DNA"/>
</dbReference>
<feature type="domain" description="Crinkler effector protein N-terminal" evidence="5">
    <location>
        <begin position="2"/>
        <end position="96"/>
    </location>
</feature>
<dbReference type="Proteomes" id="UP000488956">
    <property type="component" value="Unassembled WGS sequence"/>
</dbReference>
<sequence length="112" mass="12506">MVTLFCAVVGVVGSAFPVDIDDGQSVGHMKDAINEKKKYRFPADELQLFLAKTKRGGWLPDDDPAALKLKIGVIHPDIQTMIDVEQLEATREVKDVLVVNKMVDFILVRIRN</sequence>
<evidence type="ECO:0000313" key="21">
    <source>
        <dbReference type="Proteomes" id="UP000488956"/>
    </source>
</evidence>
<dbReference type="Proteomes" id="UP000441208">
    <property type="component" value="Unassembled WGS sequence"/>
</dbReference>
<evidence type="ECO:0000313" key="14">
    <source>
        <dbReference type="Proteomes" id="UP000429523"/>
    </source>
</evidence>